<dbReference type="EMBL" id="JAINUG010000014">
    <property type="protein sequence ID" value="KAJ8414053.1"/>
    <property type="molecule type" value="Genomic_DNA"/>
</dbReference>
<dbReference type="PANTHER" id="PTHR16002">
    <property type="entry name" value="TRANSMEMBRANE PROTEIN 248-LIKE"/>
    <property type="match status" value="1"/>
</dbReference>
<dbReference type="Pfam" id="PF14940">
    <property type="entry name" value="TMEM219"/>
    <property type="match status" value="1"/>
</dbReference>
<keyword evidence="8" id="KW-1185">Reference proteome</keyword>
<evidence type="ECO:0000313" key="7">
    <source>
        <dbReference type="EMBL" id="KAJ8414053.1"/>
    </source>
</evidence>
<evidence type="ECO:0000256" key="2">
    <source>
        <dbReference type="ARBA" id="ARBA00022692"/>
    </source>
</evidence>
<dbReference type="AlphaFoldDB" id="A0AAD7T491"/>
<evidence type="ECO:0000256" key="5">
    <source>
        <dbReference type="SAM" id="Phobius"/>
    </source>
</evidence>
<gene>
    <name evidence="7" type="ORF">AAFF_G00066510</name>
</gene>
<dbReference type="Proteomes" id="UP001221898">
    <property type="component" value="Unassembled WGS sequence"/>
</dbReference>
<protein>
    <recommendedName>
        <fullName evidence="6">TMEM248/TMEM219 domain-containing protein</fullName>
    </recommendedName>
</protein>
<feature type="transmembrane region" description="Helical" evidence="5">
    <location>
        <begin position="256"/>
        <end position="276"/>
    </location>
</feature>
<keyword evidence="2 5" id="KW-0812">Transmembrane</keyword>
<proteinExistence type="predicted"/>
<feature type="domain" description="TMEM248/TMEM219" evidence="6">
    <location>
        <begin position="10"/>
        <end position="243"/>
    </location>
</feature>
<dbReference type="GO" id="GO:0016020">
    <property type="term" value="C:membrane"/>
    <property type="evidence" value="ECO:0007669"/>
    <property type="project" value="UniProtKB-SubCell"/>
</dbReference>
<keyword evidence="3 5" id="KW-1133">Transmembrane helix</keyword>
<evidence type="ECO:0000256" key="3">
    <source>
        <dbReference type="ARBA" id="ARBA00022989"/>
    </source>
</evidence>
<evidence type="ECO:0000256" key="4">
    <source>
        <dbReference type="ARBA" id="ARBA00023136"/>
    </source>
</evidence>
<reference evidence="7" key="1">
    <citation type="journal article" date="2023" name="Science">
        <title>Genome structures resolve the early diversification of teleost fishes.</title>
        <authorList>
            <person name="Parey E."/>
            <person name="Louis A."/>
            <person name="Montfort J."/>
            <person name="Bouchez O."/>
            <person name="Roques C."/>
            <person name="Iampietro C."/>
            <person name="Lluch J."/>
            <person name="Castinel A."/>
            <person name="Donnadieu C."/>
            <person name="Desvignes T."/>
            <person name="Floi Bucao C."/>
            <person name="Jouanno E."/>
            <person name="Wen M."/>
            <person name="Mejri S."/>
            <person name="Dirks R."/>
            <person name="Jansen H."/>
            <person name="Henkel C."/>
            <person name="Chen W.J."/>
            <person name="Zahm M."/>
            <person name="Cabau C."/>
            <person name="Klopp C."/>
            <person name="Thompson A.W."/>
            <person name="Robinson-Rechavi M."/>
            <person name="Braasch I."/>
            <person name="Lecointre G."/>
            <person name="Bobe J."/>
            <person name="Postlethwait J.H."/>
            <person name="Berthelot C."/>
            <person name="Roest Crollius H."/>
            <person name="Guiguen Y."/>
        </authorList>
    </citation>
    <scope>NUCLEOTIDE SEQUENCE</scope>
    <source>
        <strain evidence="7">NC1722</strain>
    </source>
</reference>
<dbReference type="InterPro" id="IPR039493">
    <property type="entry name" value="TMEM248/TMEM219"/>
</dbReference>
<comment type="caution">
    <text evidence="7">The sequence shown here is derived from an EMBL/GenBank/DDBJ whole genome shotgun (WGS) entry which is preliminary data.</text>
</comment>
<keyword evidence="4 5" id="KW-0472">Membrane</keyword>
<dbReference type="InterPro" id="IPR039587">
    <property type="entry name" value="TMEM248/TMEM219_dom"/>
</dbReference>
<accession>A0AAD7T491</accession>
<feature type="transmembrane region" description="Helical" evidence="5">
    <location>
        <begin position="20"/>
        <end position="38"/>
    </location>
</feature>
<evidence type="ECO:0000256" key="1">
    <source>
        <dbReference type="ARBA" id="ARBA00004370"/>
    </source>
</evidence>
<name>A0AAD7T491_9TELE</name>
<evidence type="ECO:0000259" key="6">
    <source>
        <dbReference type="Pfam" id="PF14940"/>
    </source>
</evidence>
<sequence>MGMWQPLGNLRSYLEHHPPTIIFFLCLLSLAATFIGFGEYSKAHDVMNPDIALDWNQVLASIANLKFCRFGNETEGGNAPSPDVDHRENASTPLVGHVAADGIPANASHPPLAPIHLSLLVPLALADSSQARSPASLRTTLWGRDIGLKGSAGNESLNLTLLFYSQPELRNSETGSTFTCLRVTAPAHILPQTPQPPVCPVMEDNNSDHSPLNAITSPRKNCNPQNALCYCMEFTSNANLTVMLSQEERDLAGHHLMMVSACLLSLCGLLCLFGSLSCSKSRRYHGNELDSQKEPLIDS</sequence>
<comment type="subcellular location">
    <subcellularLocation>
        <location evidence="1">Membrane</location>
    </subcellularLocation>
</comment>
<evidence type="ECO:0000313" key="8">
    <source>
        <dbReference type="Proteomes" id="UP001221898"/>
    </source>
</evidence>
<dbReference type="PANTHER" id="PTHR16002:SF6">
    <property type="entry name" value="INSULIN-LIKE GROWTH FACTOR-BINDING PROTEIN 3 RECEPTOR"/>
    <property type="match status" value="1"/>
</dbReference>
<organism evidence="7 8">
    <name type="scientific">Aldrovandia affinis</name>
    <dbReference type="NCBI Taxonomy" id="143900"/>
    <lineage>
        <taxon>Eukaryota</taxon>
        <taxon>Metazoa</taxon>
        <taxon>Chordata</taxon>
        <taxon>Craniata</taxon>
        <taxon>Vertebrata</taxon>
        <taxon>Euteleostomi</taxon>
        <taxon>Actinopterygii</taxon>
        <taxon>Neopterygii</taxon>
        <taxon>Teleostei</taxon>
        <taxon>Notacanthiformes</taxon>
        <taxon>Halosauridae</taxon>
        <taxon>Aldrovandia</taxon>
    </lineage>
</organism>